<dbReference type="InterPro" id="IPR052527">
    <property type="entry name" value="Metal_cation-efflux_comp"/>
</dbReference>
<dbReference type="PANTHER" id="PTHR43847:SF1">
    <property type="entry name" value="BLL3993 PROTEIN"/>
    <property type="match status" value="1"/>
</dbReference>
<feature type="transmembrane region" description="Helical" evidence="5">
    <location>
        <begin position="7"/>
        <end position="27"/>
    </location>
</feature>
<evidence type="ECO:0000256" key="3">
    <source>
        <dbReference type="ARBA" id="ARBA00022989"/>
    </source>
</evidence>
<feature type="transmembrane region" description="Helical" evidence="5">
    <location>
        <begin position="33"/>
        <end position="56"/>
    </location>
</feature>
<evidence type="ECO:0000256" key="4">
    <source>
        <dbReference type="ARBA" id="ARBA00023136"/>
    </source>
</evidence>
<gene>
    <name evidence="6" type="ORF">KSZ_27340</name>
</gene>
<dbReference type="GO" id="GO:0032259">
    <property type="term" value="P:methylation"/>
    <property type="evidence" value="ECO:0007669"/>
    <property type="project" value="UniProtKB-KW"/>
</dbReference>
<dbReference type="Pfam" id="PF04191">
    <property type="entry name" value="PEMT"/>
    <property type="match status" value="1"/>
</dbReference>
<dbReference type="PANTHER" id="PTHR43847">
    <property type="entry name" value="BLL3993 PROTEIN"/>
    <property type="match status" value="1"/>
</dbReference>
<feature type="transmembrane region" description="Helical" evidence="5">
    <location>
        <begin position="77"/>
        <end position="95"/>
    </location>
</feature>
<keyword evidence="6" id="KW-0489">Methyltransferase</keyword>
<evidence type="ECO:0000313" key="6">
    <source>
        <dbReference type="EMBL" id="GHO84728.1"/>
    </source>
</evidence>
<name>A0ABQ3VGG2_9CHLR</name>
<evidence type="ECO:0000256" key="2">
    <source>
        <dbReference type="ARBA" id="ARBA00022692"/>
    </source>
</evidence>
<keyword evidence="3 5" id="KW-1133">Transmembrane helix</keyword>
<accession>A0ABQ3VGG2</accession>
<reference evidence="6 7" key="1">
    <citation type="journal article" date="2021" name="Int. J. Syst. Evol. Microbiol.">
        <title>Reticulibacter mediterranei gen. nov., sp. nov., within the new family Reticulibacteraceae fam. nov., and Ktedonospora formicarum gen. nov., sp. nov., Ktedonobacter robiniae sp. nov., Dictyobacter formicarum sp. nov. and Dictyobacter arantiisoli sp. nov., belonging to the class Ktedonobacteria.</title>
        <authorList>
            <person name="Yabe S."/>
            <person name="Zheng Y."/>
            <person name="Wang C.M."/>
            <person name="Sakai Y."/>
            <person name="Abe K."/>
            <person name="Yokota A."/>
            <person name="Donadio S."/>
            <person name="Cavaletti L."/>
            <person name="Monciardini P."/>
        </authorList>
    </citation>
    <scope>NUCLEOTIDE SEQUENCE [LARGE SCALE GENOMIC DNA]</scope>
    <source>
        <strain evidence="6 7">SOSP1-9</strain>
    </source>
</reference>
<evidence type="ECO:0000256" key="1">
    <source>
        <dbReference type="ARBA" id="ARBA00004127"/>
    </source>
</evidence>
<proteinExistence type="predicted"/>
<keyword evidence="2 5" id="KW-0812">Transmembrane</keyword>
<protein>
    <submittedName>
        <fullName evidence="6">Isoprenylcysteine carboxyl methyltransferase</fullName>
    </submittedName>
</protein>
<keyword evidence="7" id="KW-1185">Reference proteome</keyword>
<sequence>MTLLIKTLVLTVMSFLFIALVLFLPAGTLLWPAGWIFLILLAGYTLVNIGMLFTSSPGLLQERFSLSQPNQKTWDRVLMPLFYLLCLAWAILMPLDAVRFHWSHVPLFLQIIGTIALIASFPLMILTFRENAFLSPTVRIQEERGQTVISTGPYHYVRHPLYAGALLLFLGTPLLLGSWYGLLFALVLIAGMAVRAILEERVLREELPGYDAYMAQVKYRFIPYIW</sequence>
<keyword evidence="6" id="KW-0808">Transferase</keyword>
<comment type="subcellular location">
    <subcellularLocation>
        <location evidence="1">Endomembrane system</location>
        <topology evidence="1">Multi-pass membrane protein</topology>
    </subcellularLocation>
</comment>
<dbReference type="EMBL" id="BNJJ01000007">
    <property type="protein sequence ID" value="GHO84728.1"/>
    <property type="molecule type" value="Genomic_DNA"/>
</dbReference>
<dbReference type="Gene3D" id="1.20.120.1630">
    <property type="match status" value="1"/>
</dbReference>
<dbReference type="Proteomes" id="UP000635565">
    <property type="component" value="Unassembled WGS sequence"/>
</dbReference>
<organism evidence="6 7">
    <name type="scientific">Dictyobacter formicarum</name>
    <dbReference type="NCBI Taxonomy" id="2778368"/>
    <lineage>
        <taxon>Bacteria</taxon>
        <taxon>Bacillati</taxon>
        <taxon>Chloroflexota</taxon>
        <taxon>Ktedonobacteria</taxon>
        <taxon>Ktedonobacterales</taxon>
        <taxon>Dictyobacteraceae</taxon>
        <taxon>Dictyobacter</taxon>
    </lineage>
</organism>
<dbReference type="PROSITE" id="PS50244">
    <property type="entry name" value="S5A_REDUCTASE"/>
    <property type="match status" value="1"/>
</dbReference>
<dbReference type="GO" id="GO:0008168">
    <property type="term" value="F:methyltransferase activity"/>
    <property type="evidence" value="ECO:0007669"/>
    <property type="project" value="UniProtKB-KW"/>
</dbReference>
<comment type="caution">
    <text evidence="6">The sequence shown here is derived from an EMBL/GenBank/DDBJ whole genome shotgun (WGS) entry which is preliminary data.</text>
</comment>
<evidence type="ECO:0000313" key="7">
    <source>
        <dbReference type="Proteomes" id="UP000635565"/>
    </source>
</evidence>
<dbReference type="InterPro" id="IPR007318">
    <property type="entry name" value="Phopholipid_MeTrfase"/>
</dbReference>
<feature type="transmembrane region" description="Helical" evidence="5">
    <location>
        <begin position="107"/>
        <end position="128"/>
    </location>
</feature>
<keyword evidence="4 5" id="KW-0472">Membrane</keyword>
<evidence type="ECO:0000256" key="5">
    <source>
        <dbReference type="SAM" id="Phobius"/>
    </source>
</evidence>
<dbReference type="RefSeq" id="WP_201362362.1">
    <property type="nucleotide sequence ID" value="NZ_BNJJ01000007.1"/>
</dbReference>